<accession>A0A1W1Z266</accession>
<dbReference type="AlphaFoldDB" id="A0A1W1Z266"/>
<reference evidence="3" key="1">
    <citation type="submission" date="2017-04" db="EMBL/GenBank/DDBJ databases">
        <authorList>
            <person name="Varghese N."/>
            <person name="Submissions S."/>
        </authorList>
    </citation>
    <scope>NUCLEOTIDE SEQUENCE [LARGE SCALE GENOMIC DNA]</scope>
    <source>
        <strain evidence="3">DSM 12126</strain>
    </source>
</reference>
<dbReference type="SUPFAM" id="SSF48452">
    <property type="entry name" value="TPR-like"/>
    <property type="match status" value="1"/>
</dbReference>
<dbReference type="InterPro" id="IPR011990">
    <property type="entry name" value="TPR-like_helical_dom_sf"/>
</dbReference>
<sequence length="694" mass="75084">MKKISLFFLCALLSIVAFAQRPSKEQMEADKKRLAEAMQKLNETTSKMDPKAKKGYDSLLNQYGVGQKMDNAIKQVNKSQAAKNGGVANGLIPARNTKAIAGTPSDANMSAFIGNTGNTTFAAVMPAAKNKASDIYKDLKQKRANTEEMGNAAVALWVAGRTQIALSLMAQVCKDDANNADNLNNYAAMLTMMGAPNMAIPVLNNLNARFKKNSTILNNLGQAWFALGEIDKSKKYLDSTLLIAATHAQANQTLCLIAEHKGDKAAALAYAKAAFKRGNTASRKDKLKQLGYTPGAEDYTGFPRTSKSDDLLNLGNFSPMEFPKSYAAMKMYETQWKQFRAAIDQAIKPLQKLSEESNKQTVKRLEEQQKQFMNVMNKTLVNPGSVNQSSAMQTMGIPMFSEKMNAKEKIVLQNLQLKKDRVLQKMADFAKGDGAIYKKEYEATMKKINERWKDVGQGGTENNEVLCNESIKAIDVYLSAYNTKCEELYKEYLEAQKQFLNEMSYLSLYTTYPELIPGINAGLKQQWLKDLAFKAEVLQVSYGCGSPGKIKEGKLTEFKDPNCTINSEFGSARLGFTMTLTCSGLTTTVNAGVISGTLNQDLDHAGFGDSFKNCTVSIGPKVSAGGKLGPLQASVSAGVGADIEIDRTGVTDVVVVGGVEAAAEVGSAGASAGMEGRMSLNSGAGSLNGTGIFK</sequence>
<dbReference type="Gene3D" id="1.25.40.10">
    <property type="entry name" value="Tetratricopeptide repeat domain"/>
    <property type="match status" value="1"/>
</dbReference>
<evidence type="ECO:0000256" key="1">
    <source>
        <dbReference type="SAM" id="SignalP"/>
    </source>
</evidence>
<evidence type="ECO:0000313" key="2">
    <source>
        <dbReference type="EMBL" id="SMC42171.1"/>
    </source>
</evidence>
<dbReference type="OrthoDB" id="637176at2"/>
<dbReference type="Proteomes" id="UP000192756">
    <property type="component" value="Unassembled WGS sequence"/>
</dbReference>
<keyword evidence="3" id="KW-1185">Reference proteome</keyword>
<organism evidence="2 3">
    <name type="scientific">Pedobacter africanus</name>
    <dbReference type="NCBI Taxonomy" id="151894"/>
    <lineage>
        <taxon>Bacteria</taxon>
        <taxon>Pseudomonadati</taxon>
        <taxon>Bacteroidota</taxon>
        <taxon>Sphingobacteriia</taxon>
        <taxon>Sphingobacteriales</taxon>
        <taxon>Sphingobacteriaceae</taxon>
        <taxon>Pedobacter</taxon>
    </lineage>
</organism>
<name>A0A1W1Z266_9SPHI</name>
<dbReference type="EMBL" id="FWXT01000001">
    <property type="protein sequence ID" value="SMC42171.1"/>
    <property type="molecule type" value="Genomic_DNA"/>
</dbReference>
<gene>
    <name evidence="2" type="ORF">SAMN04488524_0354</name>
</gene>
<feature type="signal peptide" evidence="1">
    <location>
        <begin position="1"/>
        <end position="19"/>
    </location>
</feature>
<proteinExistence type="predicted"/>
<keyword evidence="1" id="KW-0732">Signal</keyword>
<dbReference type="STRING" id="151894.SAMN04488524_0354"/>
<evidence type="ECO:0008006" key="4">
    <source>
        <dbReference type="Google" id="ProtNLM"/>
    </source>
</evidence>
<evidence type="ECO:0000313" key="3">
    <source>
        <dbReference type="Proteomes" id="UP000192756"/>
    </source>
</evidence>
<protein>
    <recommendedName>
        <fullName evidence="4">Tetratricopeptide repeat-containing protein</fullName>
    </recommendedName>
</protein>
<feature type="chain" id="PRO_5012370855" description="Tetratricopeptide repeat-containing protein" evidence="1">
    <location>
        <begin position="20"/>
        <end position="694"/>
    </location>
</feature>
<dbReference type="RefSeq" id="WP_144008825.1">
    <property type="nucleotide sequence ID" value="NZ_FWXT01000001.1"/>
</dbReference>